<accession>A0A9P6NGT4</accession>
<keyword evidence="7" id="KW-1133">Transmembrane helix</keyword>
<evidence type="ECO:0000256" key="7">
    <source>
        <dbReference type="ARBA" id="ARBA00022989"/>
    </source>
</evidence>
<dbReference type="InterPro" id="IPR018108">
    <property type="entry name" value="MCP_transmembrane"/>
</dbReference>
<proteinExistence type="inferred from homology"/>
<keyword evidence="4 10" id="KW-0812">Transmembrane</keyword>
<keyword evidence="3 11" id="KW-0813">Transport</keyword>
<evidence type="ECO:0000256" key="9">
    <source>
        <dbReference type="ARBA" id="ARBA00023136"/>
    </source>
</evidence>
<comment type="similarity">
    <text evidence="2 11">Belongs to the mitochondrial carrier (TC 2.A.29) family.</text>
</comment>
<evidence type="ECO:0000256" key="4">
    <source>
        <dbReference type="ARBA" id="ARBA00022692"/>
    </source>
</evidence>
<dbReference type="EMBL" id="MU167257">
    <property type="protein sequence ID" value="KAG0146685.1"/>
    <property type="molecule type" value="Genomic_DNA"/>
</dbReference>
<protein>
    <recommendedName>
        <fullName evidence="14">Mitochondrial carrier protein</fullName>
    </recommendedName>
</protein>
<evidence type="ECO:0000256" key="2">
    <source>
        <dbReference type="ARBA" id="ARBA00006375"/>
    </source>
</evidence>
<reference evidence="12" key="1">
    <citation type="submission" date="2013-11" db="EMBL/GenBank/DDBJ databases">
        <title>Genome sequence of the fusiform rust pathogen reveals effectors for host alternation and coevolution with pine.</title>
        <authorList>
            <consortium name="DOE Joint Genome Institute"/>
            <person name="Smith K."/>
            <person name="Pendleton A."/>
            <person name="Kubisiak T."/>
            <person name="Anderson C."/>
            <person name="Salamov A."/>
            <person name="Aerts A."/>
            <person name="Riley R."/>
            <person name="Clum A."/>
            <person name="Lindquist E."/>
            <person name="Ence D."/>
            <person name="Campbell M."/>
            <person name="Kronenberg Z."/>
            <person name="Feau N."/>
            <person name="Dhillon B."/>
            <person name="Hamelin R."/>
            <person name="Burleigh J."/>
            <person name="Smith J."/>
            <person name="Yandell M."/>
            <person name="Nelson C."/>
            <person name="Grigoriev I."/>
            <person name="Davis J."/>
        </authorList>
    </citation>
    <scope>NUCLEOTIDE SEQUENCE</scope>
    <source>
        <strain evidence="12">G11</strain>
    </source>
</reference>
<evidence type="ECO:0000256" key="10">
    <source>
        <dbReference type="PROSITE-ProRule" id="PRU00282"/>
    </source>
</evidence>
<evidence type="ECO:0000313" key="12">
    <source>
        <dbReference type="EMBL" id="KAG0146685.1"/>
    </source>
</evidence>
<comment type="caution">
    <text evidence="12">The sequence shown here is derived from an EMBL/GenBank/DDBJ whole genome shotgun (WGS) entry which is preliminary data.</text>
</comment>
<dbReference type="AlphaFoldDB" id="A0A9P6NGT4"/>
<organism evidence="12 13">
    <name type="scientific">Cronartium quercuum f. sp. fusiforme G11</name>
    <dbReference type="NCBI Taxonomy" id="708437"/>
    <lineage>
        <taxon>Eukaryota</taxon>
        <taxon>Fungi</taxon>
        <taxon>Dikarya</taxon>
        <taxon>Basidiomycota</taxon>
        <taxon>Pucciniomycotina</taxon>
        <taxon>Pucciniomycetes</taxon>
        <taxon>Pucciniales</taxon>
        <taxon>Coleosporiaceae</taxon>
        <taxon>Cronartium</taxon>
    </lineage>
</organism>
<name>A0A9P6NGT4_9BASI</name>
<feature type="repeat" description="Solcar" evidence="10">
    <location>
        <begin position="99"/>
        <end position="191"/>
    </location>
</feature>
<keyword evidence="8" id="KW-0496">Mitochondrion</keyword>
<evidence type="ECO:0000256" key="5">
    <source>
        <dbReference type="ARBA" id="ARBA00022737"/>
    </source>
</evidence>
<evidence type="ECO:0000256" key="11">
    <source>
        <dbReference type="RuleBase" id="RU000488"/>
    </source>
</evidence>
<dbReference type="InterPro" id="IPR045315">
    <property type="entry name" value="Mtm1-like"/>
</dbReference>
<keyword evidence="9 10" id="KW-0472">Membrane</keyword>
<dbReference type="PANTHER" id="PTHR45760:SF2">
    <property type="entry name" value="FI19922P1-RELATED"/>
    <property type="match status" value="1"/>
</dbReference>
<keyword evidence="5" id="KW-0677">Repeat</keyword>
<dbReference type="OrthoDB" id="1747031at2759"/>
<feature type="repeat" description="Solcar" evidence="10">
    <location>
        <begin position="329"/>
        <end position="416"/>
    </location>
</feature>
<dbReference type="SUPFAM" id="SSF103506">
    <property type="entry name" value="Mitochondrial carrier"/>
    <property type="match status" value="1"/>
</dbReference>
<evidence type="ECO:0000256" key="3">
    <source>
        <dbReference type="ARBA" id="ARBA00022448"/>
    </source>
</evidence>
<gene>
    <name evidence="12" type="ORF">CROQUDRAFT_657035</name>
</gene>
<evidence type="ECO:0000256" key="6">
    <source>
        <dbReference type="ARBA" id="ARBA00022792"/>
    </source>
</evidence>
<comment type="subcellular location">
    <subcellularLocation>
        <location evidence="1">Mitochondrion inner membrane</location>
        <topology evidence="1">Multi-pass membrane protein</topology>
    </subcellularLocation>
</comment>
<sequence>MTLHSHQNSLPSTHHVRQRDKVLAACAGGLLTSLTMTPLDVIKTRVQTQVSLIHPRSFSPKRSIIHLQTNSPNHSPLNPILNEPISPRFDHRALKHSCASLSLCLASPPAANPSCCLTTASFQSLQPHPLPQQLIHSLHPSPRPSGIIDSILNIVRYEGLGTLWRGLGPALVMSIPAQAVYMVGYDRLRASLLELGPTADRSTTWSRTTLAPLLAGALARSSVAILFCPLELIRTRLQSAPAVSAMPLTQFNHNSSLSTLAPTSSRLIIRDTLRSVQHAGLSSLYRGLPAMLWRDVPFSAIYWSFYEISRKTITNGCGFGESQHLSPTRLASQSFLAGALSGCVAAVVTNPFDVVKTRRQASGEGRRQDAGTLRMIFGIAKEEGRQGLMKGLSPRLAKIIPSCGIMIASYEGLAQVFARF</sequence>
<dbReference type="GO" id="GO:1990542">
    <property type="term" value="P:mitochondrial transmembrane transport"/>
    <property type="evidence" value="ECO:0007669"/>
    <property type="project" value="InterPro"/>
</dbReference>
<evidence type="ECO:0008006" key="14">
    <source>
        <dbReference type="Google" id="ProtNLM"/>
    </source>
</evidence>
<evidence type="ECO:0000313" key="13">
    <source>
        <dbReference type="Proteomes" id="UP000886653"/>
    </source>
</evidence>
<dbReference type="InterPro" id="IPR023395">
    <property type="entry name" value="MCP_dom_sf"/>
</dbReference>
<dbReference type="GO" id="GO:0005743">
    <property type="term" value="C:mitochondrial inner membrane"/>
    <property type="evidence" value="ECO:0007669"/>
    <property type="project" value="UniProtKB-SubCell"/>
</dbReference>
<dbReference type="PANTHER" id="PTHR45760">
    <property type="entry name" value="FI19922P1-RELATED"/>
    <property type="match status" value="1"/>
</dbReference>
<evidence type="ECO:0000256" key="1">
    <source>
        <dbReference type="ARBA" id="ARBA00004448"/>
    </source>
</evidence>
<dbReference type="Gene3D" id="1.50.40.10">
    <property type="entry name" value="Mitochondrial carrier domain"/>
    <property type="match status" value="2"/>
</dbReference>
<evidence type="ECO:0000256" key="8">
    <source>
        <dbReference type="ARBA" id="ARBA00023128"/>
    </source>
</evidence>
<keyword evidence="13" id="KW-1185">Reference proteome</keyword>
<dbReference type="Proteomes" id="UP000886653">
    <property type="component" value="Unassembled WGS sequence"/>
</dbReference>
<dbReference type="Pfam" id="PF00153">
    <property type="entry name" value="Mito_carr"/>
    <property type="match status" value="4"/>
</dbReference>
<feature type="repeat" description="Solcar" evidence="10">
    <location>
        <begin position="207"/>
        <end position="312"/>
    </location>
</feature>
<keyword evidence="6" id="KW-0999">Mitochondrion inner membrane</keyword>
<dbReference type="PROSITE" id="PS50920">
    <property type="entry name" value="SOLCAR"/>
    <property type="match status" value="3"/>
</dbReference>